<dbReference type="EMBL" id="JAUEOZ010000001">
    <property type="protein sequence ID" value="MDN2481430.1"/>
    <property type="molecule type" value="Genomic_DNA"/>
</dbReference>
<keyword evidence="2" id="KW-1185">Reference proteome</keyword>
<organism evidence="1 2">
    <name type="scientific">Vibrio agarivorans</name>
    <dbReference type="NCBI Taxonomy" id="153622"/>
    <lineage>
        <taxon>Bacteria</taxon>
        <taxon>Pseudomonadati</taxon>
        <taxon>Pseudomonadota</taxon>
        <taxon>Gammaproteobacteria</taxon>
        <taxon>Vibrionales</taxon>
        <taxon>Vibrionaceae</taxon>
        <taxon>Vibrio</taxon>
    </lineage>
</organism>
<accession>A0ABT7Y0D0</accession>
<protein>
    <submittedName>
        <fullName evidence="1">AraC family transcriptional regulator</fullName>
    </submittedName>
</protein>
<name>A0ABT7Y0D0_9VIBR</name>
<evidence type="ECO:0000313" key="1">
    <source>
        <dbReference type="EMBL" id="MDN2481430.1"/>
    </source>
</evidence>
<dbReference type="Proteomes" id="UP001169719">
    <property type="component" value="Unassembled WGS sequence"/>
</dbReference>
<evidence type="ECO:0000313" key="2">
    <source>
        <dbReference type="Proteomes" id="UP001169719"/>
    </source>
</evidence>
<reference evidence="1" key="1">
    <citation type="submission" date="2024-05" db="EMBL/GenBank/DDBJ databases">
        <title>Genome Sequences of Four Agar- Degrading Marine Bacteria.</title>
        <authorList>
            <person name="Phillips E.K."/>
            <person name="Shaffer J.C."/>
            <person name="Henson M.W."/>
            <person name="Temperton B."/>
            <person name="Thrash C.J."/>
            <person name="Martin M.O."/>
        </authorList>
    </citation>
    <scope>NUCLEOTIDE SEQUENCE</scope>
    <source>
        <strain evidence="1">EKP203</strain>
    </source>
</reference>
<proteinExistence type="predicted"/>
<sequence>MNFAIEHTHATSPYLQVTGRKHSLKHRLIIVESGLALVRLGKHEYAVEQGQAFWLPFDCLVSTTYLPNSSVKEISLSARLKGAFSKQAGYVELSPLLLATLEKLSSSSLSDEYQHALNQVVKLECCALMTALHLSPLSESISQWKPAVASVPKEVHIGLLVREARKMKLSGKKDELIASALFDGQLGQYQALYQALIQP</sequence>
<dbReference type="RefSeq" id="WP_289961540.1">
    <property type="nucleotide sequence ID" value="NZ_JAUEOZ010000001.1"/>
</dbReference>
<gene>
    <name evidence="1" type="ORF">QWJ08_08495</name>
</gene>
<comment type="caution">
    <text evidence="1">The sequence shown here is derived from an EMBL/GenBank/DDBJ whole genome shotgun (WGS) entry which is preliminary data.</text>
</comment>